<dbReference type="InterPro" id="IPR036188">
    <property type="entry name" value="FAD/NAD-bd_sf"/>
</dbReference>
<dbReference type="SUPFAM" id="SSF51905">
    <property type="entry name" value="FAD/NAD(P)-binding domain"/>
    <property type="match status" value="2"/>
</dbReference>
<dbReference type="Pfam" id="PF13738">
    <property type="entry name" value="Pyr_redox_3"/>
    <property type="match status" value="1"/>
</dbReference>
<reference evidence="2 3" key="1">
    <citation type="submission" date="2023-04" db="EMBL/GenBank/DDBJ databases">
        <title>Forest soil microbial communities from Buena Vista Peninsula, Colon Province, Panama.</title>
        <authorList>
            <person name="Bouskill N."/>
        </authorList>
    </citation>
    <scope>NUCLEOTIDE SEQUENCE [LARGE SCALE GENOMIC DNA]</scope>
    <source>
        <strain evidence="2 3">CFH S0262</strain>
    </source>
</reference>
<evidence type="ECO:0000256" key="1">
    <source>
        <dbReference type="SAM" id="MobiDB-lite"/>
    </source>
</evidence>
<keyword evidence="3" id="KW-1185">Reference proteome</keyword>
<name>A0ABT6M8I1_9NOCA</name>
<feature type="region of interest" description="Disordered" evidence="1">
    <location>
        <begin position="1"/>
        <end position="23"/>
    </location>
</feature>
<accession>A0ABT6M8I1</accession>
<dbReference type="RefSeq" id="WP_425334418.1">
    <property type="nucleotide sequence ID" value="NZ_JARXVC010000002.1"/>
</dbReference>
<feature type="compositionally biased region" description="Polar residues" evidence="1">
    <location>
        <begin position="1"/>
        <end position="19"/>
    </location>
</feature>
<comment type="caution">
    <text evidence="2">The sequence shown here is derived from an EMBL/GenBank/DDBJ whole genome shotgun (WGS) entry which is preliminary data.</text>
</comment>
<proteinExistence type="predicted"/>
<gene>
    <name evidence="2" type="ORF">M2280_000938</name>
</gene>
<dbReference type="EMBL" id="JARXVC010000002">
    <property type="protein sequence ID" value="MDH6279729.1"/>
    <property type="molecule type" value="Genomic_DNA"/>
</dbReference>
<dbReference type="Gene3D" id="3.50.50.60">
    <property type="entry name" value="FAD/NAD(P)-binding domain"/>
    <property type="match status" value="3"/>
</dbReference>
<evidence type="ECO:0000313" key="2">
    <source>
        <dbReference type="EMBL" id="MDH6279729.1"/>
    </source>
</evidence>
<dbReference type="PANTHER" id="PTHR42877:SF4">
    <property type="entry name" value="FAD_NAD(P)-BINDING DOMAIN-CONTAINING PROTEIN-RELATED"/>
    <property type="match status" value="1"/>
</dbReference>
<dbReference type="InterPro" id="IPR051209">
    <property type="entry name" value="FAD-bind_Monooxygenase_sf"/>
</dbReference>
<organism evidence="2 3">
    <name type="scientific">Prescottella agglutinans</name>
    <dbReference type="NCBI Taxonomy" id="1644129"/>
    <lineage>
        <taxon>Bacteria</taxon>
        <taxon>Bacillati</taxon>
        <taxon>Actinomycetota</taxon>
        <taxon>Actinomycetes</taxon>
        <taxon>Mycobacteriales</taxon>
        <taxon>Nocardiaceae</taxon>
        <taxon>Prescottella</taxon>
    </lineage>
</organism>
<dbReference type="PANTHER" id="PTHR42877">
    <property type="entry name" value="L-ORNITHINE N(5)-MONOOXYGENASE-RELATED"/>
    <property type="match status" value="1"/>
</dbReference>
<dbReference type="Proteomes" id="UP001160334">
    <property type="component" value="Unassembled WGS sequence"/>
</dbReference>
<evidence type="ECO:0000313" key="3">
    <source>
        <dbReference type="Proteomes" id="UP001160334"/>
    </source>
</evidence>
<protein>
    <submittedName>
        <fullName evidence="2">Cation diffusion facilitator CzcD-associated flavoprotein CzcO</fullName>
    </submittedName>
</protein>
<sequence length="538" mass="59776">MTNTKKSASRPQPSATPSPASRGAVLAGAPLTEKHARILVVGAGFAGLGTAIRLLQNGFGDDLLVIERDLEVGGTWRDNTYPGCACDVPSHLYSFSFAPNPDWSRRFAPQPEIGAYLRRCADEFGVRPHIRFGCELQRAEWDHEAQIWRVETSRGPLTADFVVMAQGPLSEPSIPPLPGLGKFAGESFHSARWDHSLDLSGLRVGVIGTGASAVQFIPEIQRKAAHLTVFQRTPSWITPRHDWSIPSWLQILYRKLPALQRLTRGFEYLSREASVPALMGNKMLRDLGRTSAEDHLKRQVQDPELRRKLTPDYELGCKRVLLSDNYFPALTQPNVSVVTDPIRDIDTDRVRTSPIVGGAVDEHAVDVHAVDVLVFSTGFRVTDASHPRVIFGTGGRSLEDVWQGSPQAYRGSTVAGFPNLFLMAGPNTGLGHNSLIYMIEAQIAYLLSTLQFMRALRLRSVEVTASTQREYNADLQERLAPSVWASGGCNSWYKDKENRITTIWPDQTWRFRTETSEFDAENYILITAENADATRAPR</sequence>